<evidence type="ECO:0000259" key="5">
    <source>
        <dbReference type="PROSITE" id="PS01124"/>
    </source>
</evidence>
<keyword evidence="3" id="KW-0804">Transcription</keyword>
<dbReference type="PANTHER" id="PTHR43280">
    <property type="entry name" value="ARAC-FAMILY TRANSCRIPTIONAL REGULATOR"/>
    <property type="match status" value="1"/>
</dbReference>
<dbReference type="PROSITE" id="PS00041">
    <property type="entry name" value="HTH_ARAC_FAMILY_1"/>
    <property type="match status" value="1"/>
</dbReference>
<name>A0A1X7LS21_9BACL</name>
<dbReference type="EMBL" id="FXAZ01000006">
    <property type="protein sequence ID" value="SMG55929.1"/>
    <property type="molecule type" value="Genomic_DNA"/>
</dbReference>
<dbReference type="Pfam" id="PF12833">
    <property type="entry name" value="HTH_18"/>
    <property type="match status" value="1"/>
</dbReference>
<reference evidence="6 7" key="1">
    <citation type="submission" date="2017-04" db="EMBL/GenBank/DDBJ databases">
        <authorList>
            <person name="Afonso C.L."/>
            <person name="Miller P.J."/>
            <person name="Scott M.A."/>
            <person name="Spackman E."/>
            <person name="Goraichik I."/>
            <person name="Dimitrov K.M."/>
            <person name="Suarez D.L."/>
            <person name="Swayne D.E."/>
        </authorList>
    </citation>
    <scope>NUCLEOTIDE SEQUENCE [LARGE SCALE GENOMIC DNA]</scope>
    <source>
        <strain evidence="6 7">11</strain>
    </source>
</reference>
<dbReference type="InterPro" id="IPR018062">
    <property type="entry name" value="HTH_AraC-typ_CS"/>
</dbReference>
<evidence type="ECO:0000256" key="1">
    <source>
        <dbReference type="ARBA" id="ARBA00023015"/>
    </source>
</evidence>
<dbReference type="GO" id="GO:0003700">
    <property type="term" value="F:DNA-binding transcription factor activity"/>
    <property type="evidence" value="ECO:0007669"/>
    <property type="project" value="InterPro"/>
</dbReference>
<protein>
    <submittedName>
        <fullName evidence="6">Helix-turn-helix domain-containing protein</fullName>
    </submittedName>
</protein>
<dbReference type="PANTHER" id="PTHR43280:SF2">
    <property type="entry name" value="HTH-TYPE TRANSCRIPTIONAL REGULATOR EXSA"/>
    <property type="match status" value="1"/>
</dbReference>
<dbReference type="PROSITE" id="PS01124">
    <property type="entry name" value="HTH_ARAC_FAMILY_2"/>
    <property type="match status" value="1"/>
</dbReference>
<keyword evidence="2" id="KW-0238">DNA-binding</keyword>
<dbReference type="InterPro" id="IPR018060">
    <property type="entry name" value="HTH_AraC"/>
</dbReference>
<organism evidence="6 7">
    <name type="scientific">Paenibacillus aquistagni</name>
    <dbReference type="NCBI Taxonomy" id="1852522"/>
    <lineage>
        <taxon>Bacteria</taxon>
        <taxon>Bacillati</taxon>
        <taxon>Bacillota</taxon>
        <taxon>Bacilli</taxon>
        <taxon>Bacillales</taxon>
        <taxon>Paenibacillaceae</taxon>
        <taxon>Paenibacillus</taxon>
    </lineage>
</organism>
<feature type="transmembrane region" description="Helical" evidence="4">
    <location>
        <begin position="15"/>
        <end position="35"/>
    </location>
</feature>
<dbReference type="AlphaFoldDB" id="A0A1X7LS21"/>
<dbReference type="SUPFAM" id="SSF46689">
    <property type="entry name" value="Homeodomain-like"/>
    <property type="match status" value="1"/>
</dbReference>
<dbReference type="STRING" id="1852522.SAMN06295960_4050"/>
<keyword evidence="7" id="KW-1185">Reference proteome</keyword>
<evidence type="ECO:0000313" key="7">
    <source>
        <dbReference type="Proteomes" id="UP000193834"/>
    </source>
</evidence>
<evidence type="ECO:0000313" key="6">
    <source>
        <dbReference type="EMBL" id="SMG55929.1"/>
    </source>
</evidence>
<dbReference type="InterPro" id="IPR009057">
    <property type="entry name" value="Homeodomain-like_sf"/>
</dbReference>
<keyword evidence="4" id="KW-1133">Transmembrane helix</keyword>
<keyword evidence="4" id="KW-0472">Membrane</keyword>
<proteinExistence type="predicted"/>
<evidence type="ECO:0000256" key="2">
    <source>
        <dbReference type="ARBA" id="ARBA00023125"/>
    </source>
</evidence>
<accession>A0A1X7LS21</accession>
<sequence>MHQRCFGNAAYRKILMSYIAIIMIPIIIFSALSIYQSIREDQREEFQRHALDAKRVADVLDNKLNELKHLGKALSSEAWVIKLMQNTNVYETEFDFLKMLEIRKSLNQDFNSLGILSFGMLVFPEQEQILTSWGTYPANNFFERIAQFDPAAKEELADSLATADYFRILHPAKANLWGQDKSVIPVIQSLEMVNHPRAVLALFIDSAYFTDYLNRFSGSEYTNFKIFLEKSVIYEQSQTQSITKNLEEKTYSIVLSSEASKWQYELSYIDPSWKWVHHLLGPLLVFALLFILGICSAFILTKVTYHPLRVLLQKLSGMLKDAEYKSAPVSGSEYSYIEKSFDRLLHENQQLQQSIKDFENAARSNMLLRLLKGYFPDEQHLNRLHNFGIPYTDNMVFCTFLVSFHAVQELSDLDRMRNIEMATMMRVEEIMRSLHLEYELFEATNADYAIILSSRIEQLTEGRLEQIAAELAATIGITCGYQPDVLHGTIERGIVGISKSYYVAQERLQVVMFSSEHRAQHSEETVLHAVQYYYPTDWEVQLINNLKIGNLDTSLQILQEIKLENEKRALSEGSSAKLISLLMETLLRVLQELNIDTGIYVKQFDNRAAAADSCEMWSYVFEVGTLICERTQYSNSGSNMEVGSMLLQYVNENYTSMDISLKQLAERFQLSVSGVSKIFKENTGINFYDYLCRLRMEMAKELLRANRCKIDDIAHRVGYENVYSFKRAFARYEGIKPDEYIKLAN</sequence>
<gene>
    <name evidence="6" type="ORF">SAMN06295960_4050</name>
</gene>
<dbReference type="OrthoDB" id="2486299at2"/>
<keyword evidence="4" id="KW-0812">Transmembrane</keyword>
<evidence type="ECO:0000256" key="4">
    <source>
        <dbReference type="SAM" id="Phobius"/>
    </source>
</evidence>
<dbReference type="GO" id="GO:0043565">
    <property type="term" value="F:sequence-specific DNA binding"/>
    <property type="evidence" value="ECO:0007669"/>
    <property type="project" value="InterPro"/>
</dbReference>
<feature type="transmembrane region" description="Helical" evidence="4">
    <location>
        <begin position="279"/>
        <end position="300"/>
    </location>
</feature>
<dbReference type="Gene3D" id="1.10.10.60">
    <property type="entry name" value="Homeodomain-like"/>
    <property type="match status" value="2"/>
</dbReference>
<dbReference type="RefSeq" id="WP_085497313.1">
    <property type="nucleotide sequence ID" value="NZ_FXAZ01000006.1"/>
</dbReference>
<dbReference type="Proteomes" id="UP000193834">
    <property type="component" value="Unassembled WGS sequence"/>
</dbReference>
<feature type="domain" description="HTH araC/xylS-type" evidence="5">
    <location>
        <begin position="644"/>
        <end position="743"/>
    </location>
</feature>
<dbReference type="SMART" id="SM00342">
    <property type="entry name" value="HTH_ARAC"/>
    <property type="match status" value="1"/>
</dbReference>
<evidence type="ECO:0000256" key="3">
    <source>
        <dbReference type="ARBA" id="ARBA00023163"/>
    </source>
</evidence>
<keyword evidence="1" id="KW-0805">Transcription regulation</keyword>